<reference evidence="1 2" key="1">
    <citation type="submission" date="2017-01" db="EMBL/GenBank/DDBJ databases">
        <title>Genome Analysis of Deinococcus marmoris KOPRI26562.</title>
        <authorList>
            <person name="Kim J.H."/>
            <person name="Oh H.-M."/>
        </authorList>
    </citation>
    <scope>NUCLEOTIDE SEQUENCE [LARGE SCALE GENOMIC DNA]</scope>
    <source>
        <strain evidence="1 2">KOPRI26562</strain>
    </source>
</reference>
<dbReference type="Proteomes" id="UP000186607">
    <property type="component" value="Unassembled WGS sequence"/>
</dbReference>
<protein>
    <submittedName>
        <fullName evidence="1">Uncharacterized protein</fullName>
    </submittedName>
</protein>
<gene>
    <name evidence="1" type="ORF">BOO71_0006544</name>
</gene>
<dbReference type="EMBL" id="MSTI01000074">
    <property type="protein sequence ID" value="OLV18165.1"/>
    <property type="molecule type" value="Genomic_DNA"/>
</dbReference>
<accession>A0A1U7NZ17</accession>
<name>A0A1U7NZ17_9DEIO</name>
<dbReference type="AlphaFoldDB" id="A0A1U7NZ17"/>
<comment type="caution">
    <text evidence="1">The sequence shown here is derived from an EMBL/GenBank/DDBJ whole genome shotgun (WGS) entry which is preliminary data.</text>
</comment>
<evidence type="ECO:0000313" key="1">
    <source>
        <dbReference type="EMBL" id="OLV18165.1"/>
    </source>
</evidence>
<dbReference type="STRING" id="249408.BOO71_0006544"/>
<keyword evidence="2" id="KW-1185">Reference proteome</keyword>
<proteinExistence type="predicted"/>
<evidence type="ECO:0000313" key="2">
    <source>
        <dbReference type="Proteomes" id="UP000186607"/>
    </source>
</evidence>
<organism evidence="1 2">
    <name type="scientific">Deinococcus marmoris</name>
    <dbReference type="NCBI Taxonomy" id="249408"/>
    <lineage>
        <taxon>Bacteria</taxon>
        <taxon>Thermotogati</taxon>
        <taxon>Deinococcota</taxon>
        <taxon>Deinococci</taxon>
        <taxon>Deinococcales</taxon>
        <taxon>Deinococcaceae</taxon>
        <taxon>Deinococcus</taxon>
    </lineage>
</organism>
<sequence>MPAVPSSLLGVLKISNHLYKCRRVAQDEADSEGSKKTAGQRK</sequence>